<evidence type="ECO:0000313" key="1">
    <source>
        <dbReference type="EMBL" id="RRB07769.1"/>
    </source>
</evidence>
<proteinExistence type="predicted"/>
<accession>A0A3P1C3D1</accession>
<dbReference type="Proteomes" id="UP000271925">
    <property type="component" value="Unassembled WGS sequence"/>
</dbReference>
<dbReference type="Pfam" id="PF19268">
    <property type="entry name" value="CIS_TMP"/>
    <property type="match status" value="1"/>
</dbReference>
<dbReference type="AlphaFoldDB" id="A0A3P1C3D1"/>
<name>A0A3P1C3D1_9BACT</name>
<protein>
    <submittedName>
        <fullName evidence="1">Uncharacterized protein</fullName>
    </submittedName>
</protein>
<evidence type="ECO:0000313" key="2">
    <source>
        <dbReference type="Proteomes" id="UP000271925"/>
    </source>
</evidence>
<keyword evidence="2" id="KW-1185">Reference proteome</keyword>
<sequence length="489" mass="56630">MNHLVHKLVLDLHFPSDEKNLSAINHRIDQEFRDKIVRVVQEVLENVPLHINVFIEKIELDHRGSDAESLIREIKDQLNAQIQQALERDRLKFPESEWKYANSPADGADLKTGDFSPQDAETVWTFESLRYFLETGRFRWETQKLILQQNPDFVFELVRRFQAPNRTQWIRLFSEKPVAFVRFLLYFRTNRDEVLPIIADHFTFFKSDILALLQHLARFDSARLAVVASQDFGRFFDFLKIESPSRLQSGQAAAVLVNLLLKVDAPRLKRRQPSAVLIDRKAIEKITAKGILLSPDLVRMAEELALSTPEIKVYSETTTSETPATLPITNAGVLLLHPFLLPFFDEFKLLSKSRFVDRFSQFKAVQLLHYLTTSRLLFNEDETAFYKILCGIPLDEAVFPVWKLTRKAKKACRELVHALIGHWEVLKNTSPEVAQTEFLQRSGILSSEKTHFVVTMDKKSIDVLLQRLPWGIGMIKLPWAEKLIVVQWD</sequence>
<reference evidence="1 2" key="1">
    <citation type="submission" date="2018-11" db="EMBL/GenBank/DDBJ databases">
        <authorList>
            <person name="Zhou Z."/>
            <person name="Wang G."/>
        </authorList>
    </citation>
    <scope>NUCLEOTIDE SEQUENCE [LARGE SCALE GENOMIC DNA]</scope>
    <source>
        <strain evidence="1 2">KCTC52004</strain>
    </source>
</reference>
<comment type="caution">
    <text evidence="1">The sequence shown here is derived from an EMBL/GenBank/DDBJ whole genome shotgun (WGS) entry which is preliminary data.</text>
</comment>
<dbReference type="EMBL" id="RQJO01000007">
    <property type="protein sequence ID" value="RRB07769.1"/>
    <property type="molecule type" value="Genomic_DNA"/>
</dbReference>
<dbReference type="OrthoDB" id="1488184at2"/>
<gene>
    <name evidence="1" type="ORF">EHT25_08340</name>
</gene>
<organism evidence="1 2">
    <name type="scientific">Larkinella rosea</name>
    <dbReference type="NCBI Taxonomy" id="2025312"/>
    <lineage>
        <taxon>Bacteria</taxon>
        <taxon>Pseudomonadati</taxon>
        <taxon>Bacteroidota</taxon>
        <taxon>Cytophagia</taxon>
        <taxon>Cytophagales</taxon>
        <taxon>Spirosomataceae</taxon>
        <taxon>Larkinella</taxon>
    </lineage>
</organism>
<dbReference type="InterPro" id="IPR045538">
    <property type="entry name" value="CIS_TMP"/>
</dbReference>
<dbReference type="RefSeq" id="WP_124873189.1">
    <property type="nucleotide sequence ID" value="NZ_RQJO01000007.1"/>
</dbReference>